<evidence type="ECO:0000313" key="8">
    <source>
        <dbReference type="EMBL" id="UQX88544.1"/>
    </source>
</evidence>
<dbReference type="RefSeq" id="WP_249772148.1">
    <property type="nucleotide sequence ID" value="NZ_CP097332.1"/>
</dbReference>
<dbReference type="InterPro" id="IPR013154">
    <property type="entry name" value="ADH-like_N"/>
</dbReference>
<dbReference type="PANTHER" id="PTHR43880">
    <property type="entry name" value="ALCOHOL DEHYDROGENASE"/>
    <property type="match status" value="1"/>
</dbReference>
<gene>
    <name evidence="8" type="ORF">M6D93_00725</name>
</gene>
<evidence type="ECO:0000256" key="4">
    <source>
        <dbReference type="ARBA" id="ARBA00023002"/>
    </source>
</evidence>
<accession>A0ABY4QYP4</accession>
<dbReference type="SUPFAM" id="SSF51735">
    <property type="entry name" value="NAD(P)-binding Rossmann-fold domains"/>
    <property type="match status" value="1"/>
</dbReference>
<evidence type="ECO:0000256" key="5">
    <source>
        <dbReference type="ARBA" id="ARBA00023027"/>
    </source>
</evidence>
<keyword evidence="3 6" id="KW-0862">Zinc</keyword>
<protein>
    <submittedName>
        <fullName evidence="8">Alcohol dehydrogenase catalytic domain-containing protein</fullName>
    </submittedName>
</protein>
<reference evidence="8" key="1">
    <citation type="journal article" date="2018" name="Int. J. Syst. Evol. Microbiol.">
        <title>Jatrophihabitans telluris sp. nov., isolated from sediment soil of lava forest wetlands and the emended description of the genus Jatrophihabitans.</title>
        <authorList>
            <person name="Lee K.C."/>
            <person name="Suh M.K."/>
            <person name="Eom M.K."/>
            <person name="Kim K.K."/>
            <person name="Kim J.S."/>
            <person name="Kim D.S."/>
            <person name="Ko S.H."/>
            <person name="Shin Y.K."/>
            <person name="Lee J.S."/>
        </authorList>
    </citation>
    <scope>NUCLEOTIDE SEQUENCE</scope>
    <source>
        <strain evidence="8">N237</strain>
    </source>
</reference>
<evidence type="ECO:0000259" key="7">
    <source>
        <dbReference type="SMART" id="SM00829"/>
    </source>
</evidence>
<dbReference type="Gene3D" id="3.40.50.720">
    <property type="entry name" value="NAD(P)-binding Rossmann-like Domain"/>
    <property type="match status" value="1"/>
</dbReference>
<dbReference type="InterPro" id="IPR002328">
    <property type="entry name" value="ADH_Zn_CS"/>
</dbReference>
<feature type="domain" description="Enoyl reductase (ER)" evidence="7">
    <location>
        <begin position="11"/>
        <end position="359"/>
    </location>
</feature>
<evidence type="ECO:0000256" key="6">
    <source>
        <dbReference type="RuleBase" id="RU361277"/>
    </source>
</evidence>
<dbReference type="PANTHER" id="PTHR43880:SF12">
    <property type="entry name" value="ALCOHOL DEHYDROGENASE CLASS-3"/>
    <property type="match status" value="1"/>
</dbReference>
<dbReference type="Gene3D" id="3.90.180.10">
    <property type="entry name" value="Medium-chain alcohol dehydrogenases, catalytic domain"/>
    <property type="match status" value="1"/>
</dbReference>
<keyword evidence="2 6" id="KW-0479">Metal-binding</keyword>
<keyword evidence="9" id="KW-1185">Reference proteome</keyword>
<keyword evidence="4" id="KW-0560">Oxidoreductase</keyword>
<dbReference type="InterPro" id="IPR011032">
    <property type="entry name" value="GroES-like_sf"/>
</dbReference>
<dbReference type="SUPFAM" id="SSF50129">
    <property type="entry name" value="GroES-like"/>
    <property type="match status" value="1"/>
</dbReference>
<reference evidence="8" key="2">
    <citation type="submission" date="2022-05" db="EMBL/GenBank/DDBJ databases">
        <authorList>
            <person name="Kim J.-S."/>
            <person name="Lee K."/>
            <person name="Suh M."/>
            <person name="Eom M."/>
            <person name="Kim J.-S."/>
            <person name="Kim D.-S."/>
            <person name="Ko S.-H."/>
            <person name="Shin Y."/>
            <person name="Lee J.-S."/>
        </authorList>
    </citation>
    <scope>NUCLEOTIDE SEQUENCE</scope>
    <source>
        <strain evidence="8">N237</strain>
    </source>
</reference>
<evidence type="ECO:0000256" key="2">
    <source>
        <dbReference type="ARBA" id="ARBA00022723"/>
    </source>
</evidence>
<comment type="similarity">
    <text evidence="1 6">Belongs to the zinc-containing alcohol dehydrogenase family.</text>
</comment>
<dbReference type="SMART" id="SM00829">
    <property type="entry name" value="PKS_ER"/>
    <property type="match status" value="1"/>
</dbReference>
<dbReference type="InterPro" id="IPR036291">
    <property type="entry name" value="NAD(P)-bd_dom_sf"/>
</dbReference>
<dbReference type="PROSITE" id="PS00059">
    <property type="entry name" value="ADH_ZINC"/>
    <property type="match status" value="1"/>
</dbReference>
<keyword evidence="5" id="KW-0520">NAD</keyword>
<dbReference type="InterPro" id="IPR013149">
    <property type="entry name" value="ADH-like_C"/>
</dbReference>
<evidence type="ECO:0000313" key="9">
    <source>
        <dbReference type="Proteomes" id="UP001056336"/>
    </source>
</evidence>
<comment type="cofactor">
    <cofactor evidence="6">
        <name>Zn(2+)</name>
        <dbReference type="ChEBI" id="CHEBI:29105"/>
    </cofactor>
</comment>
<dbReference type="InterPro" id="IPR020843">
    <property type="entry name" value="ER"/>
</dbReference>
<evidence type="ECO:0000256" key="1">
    <source>
        <dbReference type="ARBA" id="ARBA00008072"/>
    </source>
</evidence>
<dbReference type="Pfam" id="PF08240">
    <property type="entry name" value="ADH_N"/>
    <property type="match status" value="1"/>
</dbReference>
<dbReference type="Proteomes" id="UP001056336">
    <property type="component" value="Chromosome"/>
</dbReference>
<dbReference type="EMBL" id="CP097332">
    <property type="protein sequence ID" value="UQX88544.1"/>
    <property type="molecule type" value="Genomic_DNA"/>
</dbReference>
<organism evidence="8 9">
    <name type="scientific">Jatrophihabitans telluris</name>
    <dbReference type="NCBI Taxonomy" id="2038343"/>
    <lineage>
        <taxon>Bacteria</taxon>
        <taxon>Bacillati</taxon>
        <taxon>Actinomycetota</taxon>
        <taxon>Actinomycetes</taxon>
        <taxon>Jatrophihabitantales</taxon>
        <taxon>Jatrophihabitantaceae</taxon>
        <taxon>Jatrophihabitans</taxon>
    </lineage>
</organism>
<evidence type="ECO:0000256" key="3">
    <source>
        <dbReference type="ARBA" id="ARBA00022833"/>
    </source>
</evidence>
<name>A0ABY4QYP4_9ACTN</name>
<sequence length="359" mass="36567">MTSALICRGPGNALEVVEVSLGPVGEDEVRVRVAAAGVCHSDLSMINGTVTPAFPLVLGHEAAGVVAEVGSAVRRVGVGDHVVLNWAPACRQCWFCLRGEPWLCATNAGVASRPRGRLADGTPLHAMVGVGALAEEVIVGERAVIALPPELPLTDAALIGCAVLTGFGAVRHTAAVAAADSVAVVGLGGVGLSVLSAARMAGAGPIIAIDSSPAKADLAYALGASEFVVSDATSVRQIRGLTEGRGVDHAFECVGRSVTISLAYKATRRGGNCIVVGMGRSDDLVSLSALEIFHFARTLTASVYGSSDPDVDVPDLVASALSGELDLRTLVSHRISLAEVPVAFERMAAGQGARSLVVL</sequence>
<proteinExistence type="inferred from homology"/>
<dbReference type="Pfam" id="PF00107">
    <property type="entry name" value="ADH_zinc_N"/>
    <property type="match status" value="1"/>
</dbReference>